<keyword evidence="3" id="KW-0645">Protease</keyword>
<evidence type="ECO:0000256" key="1">
    <source>
        <dbReference type="ARBA" id="ARBA00011073"/>
    </source>
</evidence>
<evidence type="ECO:0000256" key="2">
    <source>
        <dbReference type="ARBA" id="ARBA00022729"/>
    </source>
</evidence>
<sequence length="84" mass="8791">MKACRLPPPPAKWKGKCEFNFTACNNKLIGARYLITFGDGTPVDEDGHGTHTASTAAGNFLGQANGTNCCAAHVYVASLAHLAV</sequence>
<keyword evidence="3" id="KW-0378">Hydrolase</keyword>
<comment type="caution">
    <text evidence="3">The sequence shown here is derived from an EMBL/GenBank/DDBJ whole genome shotgun (WGS) entry which is preliminary data.</text>
</comment>
<accession>A0AAW2L1K2</accession>
<organism evidence="3">
    <name type="scientific">Sesamum radiatum</name>
    <name type="common">Black benniseed</name>
    <dbReference type="NCBI Taxonomy" id="300843"/>
    <lineage>
        <taxon>Eukaryota</taxon>
        <taxon>Viridiplantae</taxon>
        <taxon>Streptophyta</taxon>
        <taxon>Embryophyta</taxon>
        <taxon>Tracheophyta</taxon>
        <taxon>Spermatophyta</taxon>
        <taxon>Magnoliopsida</taxon>
        <taxon>eudicotyledons</taxon>
        <taxon>Gunneridae</taxon>
        <taxon>Pentapetalae</taxon>
        <taxon>asterids</taxon>
        <taxon>lamiids</taxon>
        <taxon>Lamiales</taxon>
        <taxon>Pedaliaceae</taxon>
        <taxon>Sesamum</taxon>
    </lineage>
</organism>
<proteinExistence type="inferred from homology"/>
<dbReference type="AlphaFoldDB" id="A0AAW2L1K2"/>
<name>A0AAW2L1K2_SESRA</name>
<dbReference type="InterPro" id="IPR045051">
    <property type="entry name" value="SBT"/>
</dbReference>
<reference evidence="3" key="2">
    <citation type="journal article" date="2024" name="Plant">
        <title>Genomic evolution and insights into agronomic trait innovations of Sesamum species.</title>
        <authorList>
            <person name="Miao H."/>
            <person name="Wang L."/>
            <person name="Qu L."/>
            <person name="Liu H."/>
            <person name="Sun Y."/>
            <person name="Le M."/>
            <person name="Wang Q."/>
            <person name="Wei S."/>
            <person name="Zheng Y."/>
            <person name="Lin W."/>
            <person name="Duan Y."/>
            <person name="Cao H."/>
            <person name="Xiong S."/>
            <person name="Wang X."/>
            <person name="Wei L."/>
            <person name="Li C."/>
            <person name="Ma Q."/>
            <person name="Ju M."/>
            <person name="Zhao R."/>
            <person name="Li G."/>
            <person name="Mu C."/>
            <person name="Tian Q."/>
            <person name="Mei H."/>
            <person name="Zhang T."/>
            <person name="Gao T."/>
            <person name="Zhang H."/>
        </authorList>
    </citation>
    <scope>NUCLEOTIDE SEQUENCE</scope>
    <source>
        <strain evidence="3">G02</strain>
    </source>
</reference>
<gene>
    <name evidence="3" type="ORF">Sradi_5713300</name>
</gene>
<dbReference type="GO" id="GO:0006508">
    <property type="term" value="P:proteolysis"/>
    <property type="evidence" value="ECO:0007669"/>
    <property type="project" value="UniProtKB-KW"/>
</dbReference>
<dbReference type="Gene3D" id="3.40.50.200">
    <property type="entry name" value="Peptidase S8/S53 domain"/>
    <property type="match status" value="1"/>
</dbReference>
<protein>
    <submittedName>
        <fullName evidence="3">Subtilisin-like protease SBT4.3</fullName>
    </submittedName>
</protein>
<dbReference type="EMBL" id="JACGWJ010000026">
    <property type="protein sequence ID" value="KAL0313140.1"/>
    <property type="molecule type" value="Genomic_DNA"/>
</dbReference>
<reference evidence="3" key="1">
    <citation type="submission" date="2020-06" db="EMBL/GenBank/DDBJ databases">
        <authorList>
            <person name="Li T."/>
            <person name="Hu X."/>
            <person name="Zhang T."/>
            <person name="Song X."/>
            <person name="Zhang H."/>
            <person name="Dai N."/>
            <person name="Sheng W."/>
            <person name="Hou X."/>
            <person name="Wei L."/>
        </authorList>
    </citation>
    <scope>NUCLEOTIDE SEQUENCE</scope>
    <source>
        <strain evidence="3">G02</strain>
        <tissue evidence="3">Leaf</tissue>
    </source>
</reference>
<dbReference type="PANTHER" id="PTHR10795">
    <property type="entry name" value="PROPROTEIN CONVERTASE SUBTILISIN/KEXIN"/>
    <property type="match status" value="1"/>
</dbReference>
<comment type="similarity">
    <text evidence="1">Belongs to the peptidase S8 family.</text>
</comment>
<dbReference type="InterPro" id="IPR036852">
    <property type="entry name" value="Peptidase_S8/S53_dom_sf"/>
</dbReference>
<evidence type="ECO:0000313" key="3">
    <source>
        <dbReference type="EMBL" id="KAL0313140.1"/>
    </source>
</evidence>
<dbReference type="GO" id="GO:0004252">
    <property type="term" value="F:serine-type endopeptidase activity"/>
    <property type="evidence" value="ECO:0007669"/>
    <property type="project" value="InterPro"/>
</dbReference>
<keyword evidence="2" id="KW-0732">Signal</keyword>
<dbReference type="SUPFAM" id="SSF52743">
    <property type="entry name" value="Subtilisin-like"/>
    <property type="match status" value="1"/>
</dbReference>